<evidence type="ECO:0000313" key="3">
    <source>
        <dbReference type="Proteomes" id="UP000766246"/>
    </source>
</evidence>
<feature type="transmembrane region" description="Helical" evidence="1">
    <location>
        <begin position="293"/>
        <end position="314"/>
    </location>
</feature>
<organism evidence="2 3">
    <name type="scientific">Pseudobutyrivibrio ruminis</name>
    <dbReference type="NCBI Taxonomy" id="46206"/>
    <lineage>
        <taxon>Bacteria</taxon>
        <taxon>Bacillati</taxon>
        <taxon>Bacillota</taxon>
        <taxon>Clostridia</taxon>
        <taxon>Lachnospirales</taxon>
        <taxon>Lachnospiraceae</taxon>
        <taxon>Pseudobutyrivibrio</taxon>
    </lineage>
</organism>
<feature type="transmembrane region" description="Helical" evidence="1">
    <location>
        <begin position="21"/>
        <end position="44"/>
    </location>
</feature>
<feature type="transmembrane region" description="Helical" evidence="1">
    <location>
        <begin position="178"/>
        <end position="206"/>
    </location>
</feature>
<dbReference type="EMBL" id="SVER01000004">
    <property type="protein sequence ID" value="MBE5918676.1"/>
    <property type="molecule type" value="Genomic_DNA"/>
</dbReference>
<evidence type="ECO:0000313" key="2">
    <source>
        <dbReference type="EMBL" id="MBE5918676.1"/>
    </source>
</evidence>
<keyword evidence="1" id="KW-0472">Membrane</keyword>
<evidence type="ECO:0000256" key="1">
    <source>
        <dbReference type="SAM" id="Phobius"/>
    </source>
</evidence>
<comment type="caution">
    <text evidence="2">The sequence shown here is derived from an EMBL/GenBank/DDBJ whole genome shotgun (WGS) entry which is preliminary data.</text>
</comment>
<feature type="transmembrane region" description="Helical" evidence="1">
    <location>
        <begin position="146"/>
        <end position="166"/>
    </location>
</feature>
<evidence type="ECO:0008006" key="4">
    <source>
        <dbReference type="Google" id="ProtNLM"/>
    </source>
</evidence>
<gene>
    <name evidence="2" type="ORF">E7272_02420</name>
</gene>
<sequence>MQSKTSFFNLALFKKNISRTWIVGLLYFIILLILIPIMLIMDLANFDQDIYGKGYTKTLLLLNHIAYIPTSMWGITIAIIVTAITFWYLFFKRDNYMMHSFPVSRKSLYFTGVISSITVTIVPVILIACITSIVAAVEKAYAFDAIWFWALTVCVSTLLFIGIAMFSLMASGQIVTSIVFYLIFNYLFLMMEVAFKIAAGILMFGMSDAMSTITYTPFTPVCFIGENCLVNVLESYDSMGNVKSFTYTLPGMKYLIIYAIVAVVFITVSYILYTHKKLETVQDFIAVPFLKPVFTIGMSFFISMVAGALVAGMIDALKLQYYNTRYAIAIVSTLIIGCIIFYATQMLIEKTFRVFSSKKFGFLIGYSLAAFAVLLCMRFDVFKVEDKVPAADDIAWVGIASDYTMVFSNPEDINSVRELHSNFLADKKELRDVNRLFDDVDGSIFTIKYKLKNGKLVNRTYSVVDTNSDKVSATYLAACEPIVDYLNNPTRIKEHVIGNIWDDCNVTSLQFSQYIYSEKDNDYFANFADFDDLKESEQIEKNNRIYAAFLKDIDDGNIFTTTFGDTYNNKELQKIQLFNDFSFTIKSDNTPYFSDEQAYWDWQNENEEPSYQQDIYAQLTTNCKHTLKALKDEGFYTEDSELVTNYEYNKVMGYDESEDAIYE</sequence>
<feature type="transmembrane region" description="Helical" evidence="1">
    <location>
        <begin position="109"/>
        <end position="134"/>
    </location>
</feature>
<feature type="transmembrane region" description="Helical" evidence="1">
    <location>
        <begin position="360"/>
        <end position="377"/>
    </location>
</feature>
<keyword evidence="1" id="KW-0812">Transmembrane</keyword>
<accession>A0A927YPS3</accession>
<dbReference type="AlphaFoldDB" id="A0A927YPS3"/>
<proteinExistence type="predicted"/>
<protein>
    <recommendedName>
        <fullName evidence="4">ABC-2 type transport system permease protein</fullName>
    </recommendedName>
</protein>
<name>A0A927YPS3_9FIRM</name>
<dbReference type="Proteomes" id="UP000766246">
    <property type="component" value="Unassembled WGS sequence"/>
</dbReference>
<feature type="transmembrane region" description="Helical" evidence="1">
    <location>
        <begin position="64"/>
        <end position="89"/>
    </location>
</feature>
<feature type="transmembrane region" description="Helical" evidence="1">
    <location>
        <begin position="326"/>
        <end position="348"/>
    </location>
</feature>
<reference evidence="2" key="1">
    <citation type="submission" date="2019-04" db="EMBL/GenBank/DDBJ databases">
        <title>Evolution of Biomass-Degrading Anaerobic Consortia Revealed by Metagenomics.</title>
        <authorList>
            <person name="Peng X."/>
        </authorList>
    </citation>
    <scope>NUCLEOTIDE SEQUENCE</scope>
    <source>
        <strain evidence="2">SIG311</strain>
    </source>
</reference>
<feature type="transmembrane region" description="Helical" evidence="1">
    <location>
        <begin position="254"/>
        <end position="273"/>
    </location>
</feature>
<keyword evidence="1" id="KW-1133">Transmembrane helix</keyword>